<dbReference type="InterPro" id="IPR009061">
    <property type="entry name" value="DNA-bd_dom_put_sf"/>
</dbReference>
<feature type="domain" description="Helix-turn-helix" evidence="1">
    <location>
        <begin position="40"/>
        <end position="87"/>
    </location>
</feature>
<evidence type="ECO:0000313" key="2">
    <source>
        <dbReference type="EMBL" id="SFL11350.1"/>
    </source>
</evidence>
<dbReference type="InterPro" id="IPR041657">
    <property type="entry name" value="HTH_17"/>
</dbReference>
<reference evidence="2 3" key="1">
    <citation type="submission" date="2016-10" db="EMBL/GenBank/DDBJ databases">
        <authorList>
            <person name="de Groot N.N."/>
        </authorList>
    </citation>
    <scope>NUCLEOTIDE SEQUENCE [LARGE SCALE GENOMIC DNA]</scope>
    <source>
        <strain evidence="2 3">DSM 381</strain>
    </source>
</reference>
<dbReference type="SUPFAM" id="SSF46955">
    <property type="entry name" value="Putative DNA-binding domain"/>
    <property type="match status" value="1"/>
</dbReference>
<sequence>MATIAAATADIEALMEKIAGEIVLALSYDPKNPPIHVDDKQAAIALGIKASTLSVWRSTGRYNLPFIKVGRMVRYRVSDLAEFMARRTVGHTGEIA</sequence>
<gene>
    <name evidence="2" type="ORF">SAMN04244574_03165</name>
</gene>
<dbReference type="Proteomes" id="UP000199579">
    <property type="component" value="Unassembled WGS sequence"/>
</dbReference>
<dbReference type="Pfam" id="PF12728">
    <property type="entry name" value="HTH_17"/>
    <property type="match status" value="1"/>
</dbReference>
<dbReference type="EMBL" id="FOSX01000058">
    <property type="protein sequence ID" value="SFL11350.1"/>
    <property type="molecule type" value="Genomic_DNA"/>
</dbReference>
<name>A0A1I4F207_9GAMM</name>
<protein>
    <submittedName>
        <fullName evidence="2">Helix-turn-helix domain-containing protein</fullName>
    </submittedName>
</protein>
<accession>A0A1I4F207</accession>
<proteinExistence type="predicted"/>
<dbReference type="RefSeq" id="WP_090941625.1">
    <property type="nucleotide sequence ID" value="NZ_FOSX01000058.1"/>
</dbReference>
<evidence type="ECO:0000259" key="1">
    <source>
        <dbReference type="Pfam" id="PF12728"/>
    </source>
</evidence>
<organism evidence="2 3">
    <name type="scientific">Azotobacter beijerinckii</name>
    <dbReference type="NCBI Taxonomy" id="170623"/>
    <lineage>
        <taxon>Bacteria</taxon>
        <taxon>Pseudomonadati</taxon>
        <taxon>Pseudomonadota</taxon>
        <taxon>Gammaproteobacteria</taxon>
        <taxon>Pseudomonadales</taxon>
        <taxon>Pseudomonadaceae</taxon>
        <taxon>Azotobacter</taxon>
    </lineage>
</organism>
<dbReference type="AlphaFoldDB" id="A0A1I4F207"/>
<evidence type="ECO:0000313" key="3">
    <source>
        <dbReference type="Proteomes" id="UP000199579"/>
    </source>
</evidence>